<evidence type="ECO:0000256" key="3">
    <source>
        <dbReference type="ARBA" id="ARBA00023239"/>
    </source>
</evidence>
<evidence type="ECO:0000256" key="1">
    <source>
        <dbReference type="ARBA" id="ARBA00022723"/>
    </source>
</evidence>
<dbReference type="InterPro" id="IPR008949">
    <property type="entry name" value="Isoprenoid_synthase_dom_sf"/>
</dbReference>
<dbReference type="GO" id="GO:0010333">
    <property type="term" value="F:terpene synthase activity"/>
    <property type="evidence" value="ECO:0007669"/>
    <property type="project" value="InterPro"/>
</dbReference>
<dbReference type="Pfam" id="PF03936">
    <property type="entry name" value="Terpene_synth_C"/>
    <property type="match status" value="1"/>
</dbReference>
<sequence length="402" mass="45753">MANCVPSNACSTLPVCSFQAAPSVSTNPTHDRRCANFPPSKWSNYFTGFAKRDLDLGNVSHEIEELRAEVRQQLNALASEPLKQLKMVDAIQLLGLGYHFSEEIEQTLESLSANIFNTGGYDLYHTSLCFRLLRQHGYNVSSAIFNRFINTNGGLIEDLLSDVQGMLSFYEAAQLRLHKDAALDEVVAKCATHLESIAPNLNPSLNRQVTAALKQSLHKDIPRLQAWKYFSTYQEDESHDKTLLKLAKLDFNLLQKYHQQELSHISKWWKDLDLPSKCHYARDRLVEAYIWALTLYYEPQYSLGRMIFTKVIALAAVLDDTYDAYGTIDELELLTEAISRGDTSSSDKMPTYARALYQTLLGFYDEIEVHLAREGRSYQMPYLKEAVQITCVINPLYYNLSS</sequence>
<protein>
    <submittedName>
        <fullName evidence="6">Uncharacterized protein</fullName>
    </submittedName>
</protein>
<organism evidence="6 7">
    <name type="scientific">Kalanchoe fedtschenkoi</name>
    <name type="common">Lavender scallops</name>
    <name type="synonym">South American air plant</name>
    <dbReference type="NCBI Taxonomy" id="63787"/>
    <lineage>
        <taxon>Eukaryota</taxon>
        <taxon>Viridiplantae</taxon>
        <taxon>Streptophyta</taxon>
        <taxon>Embryophyta</taxon>
        <taxon>Tracheophyta</taxon>
        <taxon>Spermatophyta</taxon>
        <taxon>Magnoliopsida</taxon>
        <taxon>eudicotyledons</taxon>
        <taxon>Gunneridae</taxon>
        <taxon>Pentapetalae</taxon>
        <taxon>Saxifragales</taxon>
        <taxon>Crassulaceae</taxon>
        <taxon>Kalanchoe</taxon>
    </lineage>
</organism>
<feature type="domain" description="Terpene synthase N-terminal" evidence="4">
    <location>
        <begin position="57"/>
        <end position="213"/>
    </location>
</feature>
<dbReference type="Gramene" id="Kaladp0427s0039.1.v1.1">
    <property type="protein sequence ID" value="Kaladp0427s0039.1.v1.1"/>
    <property type="gene ID" value="Kaladp0427s0039.v1.1"/>
</dbReference>
<feature type="domain" description="Terpene synthase metal-binding" evidence="5">
    <location>
        <begin position="270"/>
        <end position="391"/>
    </location>
</feature>
<keyword evidence="1" id="KW-0479">Metal-binding</keyword>
<dbReference type="Pfam" id="PF01397">
    <property type="entry name" value="Terpene_synth"/>
    <property type="match status" value="1"/>
</dbReference>
<evidence type="ECO:0000259" key="5">
    <source>
        <dbReference type="Pfam" id="PF03936"/>
    </source>
</evidence>
<dbReference type="InterPro" id="IPR050148">
    <property type="entry name" value="Terpene_synthase-like"/>
</dbReference>
<evidence type="ECO:0000313" key="6">
    <source>
        <dbReference type="EnsemblPlants" id="Kaladp0427s0039.1.v1.1"/>
    </source>
</evidence>
<keyword evidence="2" id="KW-0460">Magnesium</keyword>
<evidence type="ECO:0000256" key="2">
    <source>
        <dbReference type="ARBA" id="ARBA00022842"/>
    </source>
</evidence>
<proteinExistence type="predicted"/>
<keyword evidence="7" id="KW-1185">Reference proteome</keyword>
<accession>A0A7N0V974</accession>
<dbReference type="EnsemblPlants" id="Kaladp0427s0039.1.v1.1">
    <property type="protein sequence ID" value="Kaladp0427s0039.1.v1.1"/>
    <property type="gene ID" value="Kaladp0427s0039.v1.1"/>
</dbReference>
<dbReference type="AlphaFoldDB" id="A0A7N0V974"/>
<dbReference type="InterPro" id="IPR001906">
    <property type="entry name" value="Terpene_synth_N"/>
</dbReference>
<evidence type="ECO:0000259" key="4">
    <source>
        <dbReference type="Pfam" id="PF01397"/>
    </source>
</evidence>
<dbReference type="InterPro" id="IPR005630">
    <property type="entry name" value="Terpene_synthase_metal-bd"/>
</dbReference>
<dbReference type="InterPro" id="IPR008930">
    <property type="entry name" value="Terpenoid_cyclase/PrenylTrfase"/>
</dbReference>
<dbReference type="CDD" id="cd00684">
    <property type="entry name" value="Terpene_cyclase_plant_C1"/>
    <property type="match status" value="1"/>
</dbReference>
<evidence type="ECO:0000313" key="7">
    <source>
        <dbReference type="Proteomes" id="UP000594263"/>
    </source>
</evidence>
<dbReference type="Gene3D" id="1.10.600.10">
    <property type="entry name" value="Farnesyl Diphosphate Synthase"/>
    <property type="match status" value="1"/>
</dbReference>
<dbReference type="SUPFAM" id="SSF48576">
    <property type="entry name" value="Terpenoid synthases"/>
    <property type="match status" value="1"/>
</dbReference>
<dbReference type="Gene3D" id="1.50.10.130">
    <property type="entry name" value="Terpene synthase, N-terminal domain"/>
    <property type="match status" value="1"/>
</dbReference>
<dbReference type="GO" id="GO:0000287">
    <property type="term" value="F:magnesium ion binding"/>
    <property type="evidence" value="ECO:0007669"/>
    <property type="project" value="InterPro"/>
</dbReference>
<dbReference type="PANTHER" id="PTHR31225:SF93">
    <property type="entry name" value="ALPHA-HUMULENE_(-)-(E)-BETA-CARYOPHYLLENE SYNTHASE"/>
    <property type="match status" value="1"/>
</dbReference>
<dbReference type="SUPFAM" id="SSF48239">
    <property type="entry name" value="Terpenoid cyclases/Protein prenyltransferases"/>
    <property type="match status" value="1"/>
</dbReference>
<dbReference type="OMA" id="YTWSQML"/>
<dbReference type="PANTHER" id="PTHR31225">
    <property type="entry name" value="OS04G0344100 PROTEIN-RELATED"/>
    <property type="match status" value="1"/>
</dbReference>
<keyword evidence="3" id="KW-0456">Lyase</keyword>
<dbReference type="GO" id="GO:0016102">
    <property type="term" value="P:diterpenoid biosynthetic process"/>
    <property type="evidence" value="ECO:0007669"/>
    <property type="project" value="InterPro"/>
</dbReference>
<dbReference type="Proteomes" id="UP000594263">
    <property type="component" value="Unplaced"/>
</dbReference>
<dbReference type="InterPro" id="IPR036965">
    <property type="entry name" value="Terpene_synth_N_sf"/>
</dbReference>
<reference evidence="6" key="1">
    <citation type="submission" date="2021-01" db="UniProtKB">
        <authorList>
            <consortium name="EnsemblPlants"/>
        </authorList>
    </citation>
    <scope>IDENTIFICATION</scope>
</reference>
<name>A0A7N0V974_KALFE</name>
<dbReference type="InterPro" id="IPR044814">
    <property type="entry name" value="Terpene_cyclase_plant_C1"/>
</dbReference>